<dbReference type="PANTHER" id="PTHR21310:SF15">
    <property type="entry name" value="AMINOGLYCOSIDE PHOSPHOTRANSFERASE DOMAIN-CONTAINING PROTEIN"/>
    <property type="match status" value="1"/>
</dbReference>
<protein>
    <submittedName>
        <fullName evidence="2">Phosphotransferase</fullName>
    </submittedName>
</protein>
<dbReference type="InterPro" id="IPR002575">
    <property type="entry name" value="Aminoglycoside_PTrfase"/>
</dbReference>
<dbReference type="Proteomes" id="UP001183246">
    <property type="component" value="Unassembled WGS sequence"/>
</dbReference>
<dbReference type="Gene3D" id="3.90.1200.10">
    <property type="match status" value="1"/>
</dbReference>
<organism evidence="2 3">
    <name type="scientific">Streptomyces litchfieldiae</name>
    <dbReference type="NCBI Taxonomy" id="3075543"/>
    <lineage>
        <taxon>Bacteria</taxon>
        <taxon>Bacillati</taxon>
        <taxon>Actinomycetota</taxon>
        <taxon>Actinomycetes</taxon>
        <taxon>Kitasatosporales</taxon>
        <taxon>Streptomycetaceae</taxon>
        <taxon>Streptomyces</taxon>
    </lineage>
</organism>
<reference evidence="3" key="1">
    <citation type="submission" date="2023-07" db="EMBL/GenBank/DDBJ databases">
        <title>30 novel species of actinomycetes from the DSMZ collection.</title>
        <authorList>
            <person name="Nouioui I."/>
        </authorList>
    </citation>
    <scope>NUCLEOTIDE SEQUENCE [LARGE SCALE GENOMIC DNA]</scope>
    <source>
        <strain evidence="3">DSM 44938</strain>
    </source>
</reference>
<keyword evidence="3" id="KW-1185">Reference proteome</keyword>
<dbReference type="EMBL" id="JAVREL010000002">
    <property type="protein sequence ID" value="MDT0342181.1"/>
    <property type="molecule type" value="Genomic_DNA"/>
</dbReference>
<dbReference type="PANTHER" id="PTHR21310">
    <property type="entry name" value="AMINOGLYCOSIDE PHOSPHOTRANSFERASE-RELATED-RELATED"/>
    <property type="match status" value="1"/>
</dbReference>
<feature type="domain" description="Aminoglycoside phosphotransferase" evidence="1">
    <location>
        <begin position="40"/>
        <end position="245"/>
    </location>
</feature>
<gene>
    <name evidence="2" type="ORF">RM590_05995</name>
</gene>
<dbReference type="SUPFAM" id="SSF56112">
    <property type="entry name" value="Protein kinase-like (PK-like)"/>
    <property type="match status" value="1"/>
</dbReference>
<sequence>MTASPPRIPDLAGARAVARRHGVADAEVAPAAAQGIAGFVYLLGEDLVLKVARPEPEFAGDLRKEALVIPHARALGVRTPEVVEYAEADDGFDGAPYLVQRRAHGRGADGEPGAAAYRELGRELALLHAAPIPDAVRAGVPADTVGDPGPGIQQLAAQGELSPGLADWLTGWLAQLAQAAPTDPRPVLIHGDIAAGNLLLDARTGALSALLDWGDAAVADPATEFAKVPPRSLPHVLDGYLDALPGPADGRQWAARVLWHHLVWAVFRLPTPPEPGWVHWSAQPANRLLELLRAYAEGLPEPWAGWMRSQRLP</sequence>
<proteinExistence type="predicted"/>
<evidence type="ECO:0000313" key="3">
    <source>
        <dbReference type="Proteomes" id="UP001183246"/>
    </source>
</evidence>
<dbReference type="RefSeq" id="WP_311703306.1">
    <property type="nucleotide sequence ID" value="NZ_JAVREL010000002.1"/>
</dbReference>
<accession>A0ABU2ML22</accession>
<dbReference type="Pfam" id="PF01636">
    <property type="entry name" value="APH"/>
    <property type="match status" value="1"/>
</dbReference>
<dbReference type="InterPro" id="IPR051678">
    <property type="entry name" value="AGP_Transferase"/>
</dbReference>
<evidence type="ECO:0000313" key="2">
    <source>
        <dbReference type="EMBL" id="MDT0342181.1"/>
    </source>
</evidence>
<evidence type="ECO:0000259" key="1">
    <source>
        <dbReference type="Pfam" id="PF01636"/>
    </source>
</evidence>
<name>A0ABU2ML22_9ACTN</name>
<comment type="caution">
    <text evidence="2">The sequence shown here is derived from an EMBL/GenBank/DDBJ whole genome shotgun (WGS) entry which is preliminary data.</text>
</comment>
<dbReference type="InterPro" id="IPR011009">
    <property type="entry name" value="Kinase-like_dom_sf"/>
</dbReference>